<dbReference type="PANTHER" id="PTHR40621:SF6">
    <property type="entry name" value="AP-1-LIKE TRANSCRIPTION FACTOR YAP1-RELATED"/>
    <property type="match status" value="1"/>
</dbReference>
<dbReference type="Proteomes" id="UP000252139">
    <property type="component" value="Unassembled WGS sequence"/>
</dbReference>
<feature type="region of interest" description="Disordered" evidence="4">
    <location>
        <begin position="1"/>
        <end position="35"/>
    </location>
</feature>
<dbReference type="CDD" id="cd14688">
    <property type="entry name" value="bZIP_YAP"/>
    <property type="match status" value="1"/>
</dbReference>
<dbReference type="GO" id="GO:0090575">
    <property type="term" value="C:RNA polymerase II transcription regulator complex"/>
    <property type="evidence" value="ECO:0007669"/>
    <property type="project" value="TreeGrafter"/>
</dbReference>
<dbReference type="Gene3D" id="1.20.5.170">
    <property type="match status" value="1"/>
</dbReference>
<dbReference type="PANTHER" id="PTHR40621">
    <property type="entry name" value="TRANSCRIPTION FACTOR KAPC-RELATED"/>
    <property type="match status" value="1"/>
</dbReference>
<evidence type="ECO:0000256" key="3">
    <source>
        <dbReference type="SAM" id="Coils"/>
    </source>
</evidence>
<dbReference type="STRING" id="86630.A0A367IX30"/>
<gene>
    <name evidence="6" type="ORF">CU097_001585</name>
</gene>
<evidence type="ECO:0000313" key="6">
    <source>
        <dbReference type="EMBL" id="RCH82238.1"/>
    </source>
</evidence>
<dbReference type="AlphaFoldDB" id="A0A367IX30"/>
<dbReference type="GO" id="GO:0001228">
    <property type="term" value="F:DNA-binding transcription activator activity, RNA polymerase II-specific"/>
    <property type="evidence" value="ECO:0007669"/>
    <property type="project" value="TreeGrafter"/>
</dbReference>
<dbReference type="InterPro" id="IPR004827">
    <property type="entry name" value="bZIP"/>
</dbReference>
<dbReference type="InterPro" id="IPR050936">
    <property type="entry name" value="AP-1-like"/>
</dbReference>
<dbReference type="GO" id="GO:0000976">
    <property type="term" value="F:transcription cis-regulatory region binding"/>
    <property type="evidence" value="ECO:0007669"/>
    <property type="project" value="InterPro"/>
</dbReference>
<evidence type="ECO:0000256" key="1">
    <source>
        <dbReference type="ARBA" id="ARBA00004123"/>
    </source>
</evidence>
<dbReference type="SUPFAM" id="SSF57959">
    <property type="entry name" value="Leucine zipper domain"/>
    <property type="match status" value="1"/>
</dbReference>
<evidence type="ECO:0000313" key="7">
    <source>
        <dbReference type="Proteomes" id="UP000252139"/>
    </source>
</evidence>
<evidence type="ECO:0000256" key="4">
    <source>
        <dbReference type="SAM" id="MobiDB-lite"/>
    </source>
</evidence>
<dbReference type="Pfam" id="PF00170">
    <property type="entry name" value="bZIP_1"/>
    <property type="match status" value="1"/>
</dbReference>
<dbReference type="EMBL" id="PJQL01003093">
    <property type="protein sequence ID" value="RCH82238.1"/>
    <property type="molecule type" value="Genomic_DNA"/>
</dbReference>
<protein>
    <recommendedName>
        <fullName evidence="5">BZIP domain-containing protein</fullName>
    </recommendedName>
</protein>
<accession>A0A367IX30</accession>
<name>A0A367IX30_RHIAZ</name>
<evidence type="ECO:0000256" key="2">
    <source>
        <dbReference type="ARBA" id="ARBA00023242"/>
    </source>
</evidence>
<dbReference type="OrthoDB" id="2593073at2759"/>
<dbReference type="InterPro" id="IPR046347">
    <property type="entry name" value="bZIP_sf"/>
</dbReference>
<keyword evidence="7" id="KW-1185">Reference proteome</keyword>
<feature type="compositionally biased region" description="Basic residues" evidence="4">
    <location>
        <begin position="114"/>
        <end position="124"/>
    </location>
</feature>
<keyword evidence="2" id="KW-0539">Nucleus</keyword>
<keyword evidence="3" id="KW-0175">Coiled coil</keyword>
<feature type="non-terminal residue" evidence="6">
    <location>
        <position position="307"/>
    </location>
</feature>
<proteinExistence type="predicted"/>
<feature type="compositionally biased region" description="Low complexity" evidence="4">
    <location>
        <begin position="9"/>
        <end position="25"/>
    </location>
</feature>
<reference evidence="6 7" key="1">
    <citation type="journal article" date="2018" name="G3 (Bethesda)">
        <title>Phylogenetic and Phylogenomic Definition of Rhizopus Species.</title>
        <authorList>
            <person name="Gryganskyi A.P."/>
            <person name="Golan J."/>
            <person name="Dolatabadi S."/>
            <person name="Mondo S."/>
            <person name="Robb S."/>
            <person name="Idnurm A."/>
            <person name="Muszewska A."/>
            <person name="Steczkiewicz K."/>
            <person name="Masonjones S."/>
            <person name="Liao H.L."/>
            <person name="Gajdeczka M.T."/>
            <person name="Anike F."/>
            <person name="Vuek A."/>
            <person name="Anishchenko I.M."/>
            <person name="Voigt K."/>
            <person name="de Hoog G.S."/>
            <person name="Smith M.E."/>
            <person name="Heitman J."/>
            <person name="Vilgalys R."/>
            <person name="Stajich J.E."/>
        </authorList>
    </citation>
    <scope>NUCLEOTIDE SEQUENCE [LARGE SCALE GENOMIC DNA]</scope>
    <source>
        <strain evidence="6 7">CBS 357.93</strain>
    </source>
</reference>
<organism evidence="6 7">
    <name type="scientific">Rhizopus azygosporus</name>
    <name type="common">Rhizopus microsporus var. azygosporus</name>
    <dbReference type="NCBI Taxonomy" id="86630"/>
    <lineage>
        <taxon>Eukaryota</taxon>
        <taxon>Fungi</taxon>
        <taxon>Fungi incertae sedis</taxon>
        <taxon>Mucoromycota</taxon>
        <taxon>Mucoromycotina</taxon>
        <taxon>Mucoromycetes</taxon>
        <taxon>Mucorales</taxon>
        <taxon>Mucorineae</taxon>
        <taxon>Rhizopodaceae</taxon>
        <taxon>Rhizopus</taxon>
    </lineage>
</organism>
<comment type="subcellular location">
    <subcellularLocation>
        <location evidence="1">Nucleus</location>
    </subcellularLocation>
</comment>
<feature type="coiled-coil region" evidence="3">
    <location>
        <begin position="257"/>
        <end position="304"/>
    </location>
</feature>
<comment type="caution">
    <text evidence="6">The sequence shown here is derived from an EMBL/GenBank/DDBJ whole genome shotgun (WGS) entry which is preliminary data.</text>
</comment>
<feature type="domain" description="BZIP" evidence="5">
    <location>
        <begin position="244"/>
        <end position="259"/>
    </location>
</feature>
<dbReference type="PROSITE" id="PS00036">
    <property type="entry name" value="BZIP_BASIC"/>
    <property type="match status" value="1"/>
</dbReference>
<feature type="region of interest" description="Disordered" evidence="4">
    <location>
        <begin position="104"/>
        <end position="160"/>
    </location>
</feature>
<dbReference type="SMART" id="SM00338">
    <property type="entry name" value="BRLZ"/>
    <property type="match status" value="1"/>
</dbReference>
<evidence type="ECO:0000259" key="5">
    <source>
        <dbReference type="PROSITE" id="PS00036"/>
    </source>
</evidence>
<sequence>MTEAPQRRSSISSLSFYSDSSISESSSEHSGEQPLDRQRLENIIMYRVTHHLDPTQLPGILAAIEREEGEEDEVEIDLSQLAVNQLEHILSYVDTCIHQNQMAKDVSHNDNKATSHRHRYRHTRTTPTSSLLPKPELRPSKSRGGSNQVKNISKRKRALHRRRLLENMLASSSEANSSDDGEPNIIVFDELLEDKKSVNHTIVHESKNSLDVPERYPESTLEDSDEVIDIMLKRPGPPPKAYTKRAEQNRAAQKAFRERKQKYVKELEEKVMFMEQLKIELEHLREENIKIKAYATKLEQQLEEKAM</sequence>
<feature type="compositionally biased region" description="Basic and acidic residues" evidence="4">
    <location>
        <begin position="26"/>
        <end position="35"/>
    </location>
</feature>